<feature type="non-terminal residue" evidence="8">
    <location>
        <position position="422"/>
    </location>
</feature>
<organism evidence="8 9">
    <name type="scientific">Thraustotheca clavata</name>
    <dbReference type="NCBI Taxonomy" id="74557"/>
    <lineage>
        <taxon>Eukaryota</taxon>
        <taxon>Sar</taxon>
        <taxon>Stramenopiles</taxon>
        <taxon>Oomycota</taxon>
        <taxon>Saprolegniomycetes</taxon>
        <taxon>Saprolegniales</taxon>
        <taxon>Achlyaceae</taxon>
        <taxon>Thraustotheca</taxon>
    </lineage>
</organism>
<comment type="similarity">
    <text evidence="2">Belongs to the cytochrome P450 family.</text>
</comment>
<keyword evidence="4" id="KW-0479">Metal-binding</keyword>
<dbReference type="GO" id="GO:0020037">
    <property type="term" value="F:heme binding"/>
    <property type="evidence" value="ECO:0007669"/>
    <property type="project" value="InterPro"/>
</dbReference>
<keyword evidence="9" id="KW-1185">Reference proteome</keyword>
<dbReference type="GO" id="GO:0016705">
    <property type="term" value="F:oxidoreductase activity, acting on paired donors, with incorporation or reduction of molecular oxygen"/>
    <property type="evidence" value="ECO:0007669"/>
    <property type="project" value="InterPro"/>
</dbReference>
<dbReference type="AlphaFoldDB" id="A0A1V9YHL3"/>
<dbReference type="STRING" id="74557.A0A1V9YHL3"/>
<keyword evidence="6" id="KW-0408">Iron</keyword>
<evidence type="ECO:0000313" key="9">
    <source>
        <dbReference type="Proteomes" id="UP000243217"/>
    </source>
</evidence>
<name>A0A1V9YHL3_9STRA</name>
<gene>
    <name evidence="8" type="ORF">THRCLA_10753</name>
</gene>
<dbReference type="GO" id="GO:0004497">
    <property type="term" value="F:monooxygenase activity"/>
    <property type="evidence" value="ECO:0007669"/>
    <property type="project" value="UniProtKB-KW"/>
</dbReference>
<evidence type="ECO:0000256" key="6">
    <source>
        <dbReference type="ARBA" id="ARBA00023004"/>
    </source>
</evidence>
<dbReference type="Gene3D" id="1.10.630.10">
    <property type="entry name" value="Cytochrome P450"/>
    <property type="match status" value="1"/>
</dbReference>
<dbReference type="InterPro" id="IPR050476">
    <property type="entry name" value="Insect_CytP450_Detox"/>
</dbReference>
<protein>
    <recommendedName>
        <fullName evidence="10">Cytochrome P450</fullName>
    </recommendedName>
</protein>
<evidence type="ECO:0000256" key="7">
    <source>
        <dbReference type="ARBA" id="ARBA00023033"/>
    </source>
</evidence>
<reference evidence="8 9" key="1">
    <citation type="journal article" date="2014" name="Genome Biol. Evol.">
        <title>The secreted proteins of Achlya hypogyna and Thraustotheca clavata identify the ancestral oomycete secretome and reveal gene acquisitions by horizontal gene transfer.</title>
        <authorList>
            <person name="Misner I."/>
            <person name="Blouin N."/>
            <person name="Leonard G."/>
            <person name="Richards T.A."/>
            <person name="Lane C.E."/>
        </authorList>
    </citation>
    <scope>NUCLEOTIDE SEQUENCE [LARGE SCALE GENOMIC DNA]</scope>
    <source>
        <strain evidence="8 9">ATCC 34112</strain>
    </source>
</reference>
<evidence type="ECO:0008006" key="10">
    <source>
        <dbReference type="Google" id="ProtNLM"/>
    </source>
</evidence>
<dbReference type="PANTHER" id="PTHR24292:SF54">
    <property type="entry name" value="CYP9F3-RELATED"/>
    <property type="match status" value="1"/>
</dbReference>
<keyword evidence="3" id="KW-0349">Heme</keyword>
<comment type="caution">
    <text evidence="8">The sequence shown here is derived from an EMBL/GenBank/DDBJ whole genome shotgun (WGS) entry which is preliminary data.</text>
</comment>
<dbReference type="CDD" id="cd00302">
    <property type="entry name" value="cytochrome_P450"/>
    <property type="match status" value="1"/>
</dbReference>
<comment type="cofactor">
    <cofactor evidence="1">
        <name>heme</name>
        <dbReference type="ChEBI" id="CHEBI:30413"/>
    </cofactor>
</comment>
<sequence length="422" mass="48149">MLVRRPPVPATSGSFTARILGHLGDLDPINSLTNAGAATDEGRFSYRLLTSFPQWYKSTQSKTVLVHLGNRKMLVSKDPRLYKQALGQYRNHFETSKTIRSAVGYFAPKNLFVQEHEDWSRMRKVLVKSIGEQSLETIPKYVAKSVDKMTMQLQHENGSNLTVVPEKYFPKLTFDIFHQIMYDWDPNTICNDESTISLLKNSLIMSEIMGERILLPMPLLWKLPLKRNIMAQQARDELLEMTVKLVNDRRALCHAGEVTEDNKMFLDFFIAAAEEKRVSEQELYDNIMGLFIAAFDTTSNTLTMLLNQLAVNDRVQTKLRQELLNHFPNGASDIAKATTKQLEAVTYLQLVIDEVFRLTPTASVVNRLCVKDCVIDGYQFRAGDEFLIDGGNAARDPENFNGQSDLDIFRPERFNEKSYDNS</sequence>
<evidence type="ECO:0000256" key="4">
    <source>
        <dbReference type="ARBA" id="ARBA00022723"/>
    </source>
</evidence>
<dbReference type="Pfam" id="PF00067">
    <property type="entry name" value="p450"/>
    <property type="match status" value="1"/>
</dbReference>
<proteinExistence type="inferred from homology"/>
<dbReference type="EMBL" id="JNBS01003858">
    <property type="protein sequence ID" value="OQR85190.1"/>
    <property type="molecule type" value="Genomic_DNA"/>
</dbReference>
<evidence type="ECO:0000256" key="1">
    <source>
        <dbReference type="ARBA" id="ARBA00001971"/>
    </source>
</evidence>
<accession>A0A1V9YHL3</accession>
<keyword evidence="7" id="KW-0503">Monooxygenase</keyword>
<evidence type="ECO:0000256" key="5">
    <source>
        <dbReference type="ARBA" id="ARBA00023002"/>
    </source>
</evidence>
<dbReference type="OrthoDB" id="79759at2759"/>
<evidence type="ECO:0000256" key="2">
    <source>
        <dbReference type="ARBA" id="ARBA00010617"/>
    </source>
</evidence>
<keyword evidence="5" id="KW-0560">Oxidoreductase</keyword>
<evidence type="ECO:0000256" key="3">
    <source>
        <dbReference type="ARBA" id="ARBA00022617"/>
    </source>
</evidence>
<dbReference type="SUPFAM" id="SSF48264">
    <property type="entry name" value="Cytochrome P450"/>
    <property type="match status" value="1"/>
</dbReference>
<evidence type="ECO:0000313" key="8">
    <source>
        <dbReference type="EMBL" id="OQR85190.1"/>
    </source>
</evidence>
<dbReference type="Proteomes" id="UP000243217">
    <property type="component" value="Unassembled WGS sequence"/>
</dbReference>
<dbReference type="PANTHER" id="PTHR24292">
    <property type="entry name" value="CYTOCHROME P450"/>
    <property type="match status" value="1"/>
</dbReference>
<dbReference type="GO" id="GO:0005506">
    <property type="term" value="F:iron ion binding"/>
    <property type="evidence" value="ECO:0007669"/>
    <property type="project" value="InterPro"/>
</dbReference>
<dbReference type="InterPro" id="IPR036396">
    <property type="entry name" value="Cyt_P450_sf"/>
</dbReference>
<dbReference type="InterPro" id="IPR001128">
    <property type="entry name" value="Cyt_P450"/>
</dbReference>